<dbReference type="InterPro" id="IPR013424">
    <property type="entry name" value="Ice-binding_C"/>
</dbReference>
<evidence type="ECO:0000313" key="3">
    <source>
        <dbReference type="Proteomes" id="UP000886251"/>
    </source>
</evidence>
<dbReference type="NCBIfam" id="TIGR02595">
    <property type="entry name" value="PEP_CTERM"/>
    <property type="match status" value="1"/>
</dbReference>
<evidence type="ECO:0000256" key="1">
    <source>
        <dbReference type="SAM" id="SignalP"/>
    </source>
</evidence>
<feature type="chain" id="PRO_5032739914" evidence="1">
    <location>
        <begin position="29"/>
        <end position="305"/>
    </location>
</feature>
<organism evidence="2 3">
    <name type="scientific">Sedimenticola thiotaurini</name>
    <dbReference type="NCBI Taxonomy" id="1543721"/>
    <lineage>
        <taxon>Bacteria</taxon>
        <taxon>Pseudomonadati</taxon>
        <taxon>Pseudomonadota</taxon>
        <taxon>Gammaproteobacteria</taxon>
        <taxon>Chromatiales</taxon>
        <taxon>Sedimenticolaceae</taxon>
        <taxon>Sedimenticola</taxon>
    </lineage>
</organism>
<proteinExistence type="predicted"/>
<accession>A0A831W4N0</accession>
<dbReference type="Proteomes" id="UP000886251">
    <property type="component" value="Unassembled WGS sequence"/>
</dbReference>
<protein>
    <submittedName>
        <fullName evidence="2">PEP-CTERM sorting domain-containing protein</fullName>
    </submittedName>
</protein>
<keyword evidence="1" id="KW-0732">Signal</keyword>
<comment type="caution">
    <text evidence="2">The sequence shown here is derived from an EMBL/GenBank/DDBJ whole genome shotgun (WGS) entry which is preliminary data.</text>
</comment>
<sequence>MKPTFLIDRSLRTALTLWALLLSAPASADSITDLSHWLANRPTGSQDDWTVQAGSGIKGFVEDNGSGYSSRGNDHWYLDPGYGGQLYDAEAIFVELTSDRLNIAVVTGMPQTPPNGSWLPGDIAIDFGYQPGSPSFEIGIVTVGDRSGMAAGAVYRVGDTRNDWNYGIWDEDGGYVGLGSNAADRAHPTYMKGDGTLTDLGDSSIFYYGDARYTDMGGSSTNYAETGNRLGALDSGDDRHYLLAVSIERSLFGDLIDNDFMVHWNMRCNNDFLQVDPARVPEPATVLLLLTGLLGVTGGRRLRRG</sequence>
<feature type="signal peptide" evidence="1">
    <location>
        <begin position="1"/>
        <end position="28"/>
    </location>
</feature>
<dbReference type="AlphaFoldDB" id="A0A831W4N0"/>
<name>A0A831W4N0_9GAMM</name>
<evidence type="ECO:0000313" key="2">
    <source>
        <dbReference type="EMBL" id="HEB95688.1"/>
    </source>
</evidence>
<dbReference type="EMBL" id="DRKP01000053">
    <property type="protein sequence ID" value="HEB95688.1"/>
    <property type="molecule type" value="Genomic_DNA"/>
</dbReference>
<gene>
    <name evidence="2" type="ORF">ENI96_04565</name>
</gene>
<reference evidence="2" key="1">
    <citation type="journal article" date="2020" name="mSystems">
        <title>Genome- and Community-Level Interaction Insights into Carbon Utilization and Element Cycling Functions of Hydrothermarchaeota in Hydrothermal Sediment.</title>
        <authorList>
            <person name="Zhou Z."/>
            <person name="Liu Y."/>
            <person name="Xu W."/>
            <person name="Pan J."/>
            <person name="Luo Z.H."/>
            <person name="Li M."/>
        </authorList>
    </citation>
    <scope>NUCLEOTIDE SEQUENCE [LARGE SCALE GENOMIC DNA]</scope>
    <source>
        <strain evidence="2">HyVt-443</strain>
    </source>
</reference>